<dbReference type="RefSeq" id="WP_075741717.1">
    <property type="nucleotide sequence ID" value="NZ_CP016076.1"/>
</dbReference>
<accession>A0AAC9LG27</accession>
<keyword evidence="1" id="KW-0472">Membrane</keyword>
<keyword evidence="1" id="KW-1133">Transmembrane helix</keyword>
<evidence type="ECO:0000313" key="3">
    <source>
        <dbReference type="Proteomes" id="UP000185511"/>
    </source>
</evidence>
<keyword evidence="1" id="KW-0812">Transmembrane</keyword>
<feature type="transmembrane region" description="Helical" evidence="1">
    <location>
        <begin position="41"/>
        <end position="61"/>
    </location>
</feature>
<feature type="transmembrane region" description="Helical" evidence="1">
    <location>
        <begin position="169"/>
        <end position="190"/>
    </location>
</feature>
<organism evidence="2 3">
    <name type="scientific">Actinoalloteichus fjordicus</name>
    <dbReference type="NCBI Taxonomy" id="1612552"/>
    <lineage>
        <taxon>Bacteria</taxon>
        <taxon>Bacillati</taxon>
        <taxon>Actinomycetota</taxon>
        <taxon>Actinomycetes</taxon>
        <taxon>Pseudonocardiales</taxon>
        <taxon>Pseudonocardiaceae</taxon>
        <taxon>Actinoalloteichus</taxon>
    </lineage>
</organism>
<dbReference type="Pfam" id="PF11139">
    <property type="entry name" value="SfLAP"/>
    <property type="match status" value="1"/>
</dbReference>
<feature type="transmembrane region" description="Helical" evidence="1">
    <location>
        <begin position="145"/>
        <end position="163"/>
    </location>
</feature>
<reference evidence="3" key="1">
    <citation type="submission" date="2016-06" db="EMBL/GenBank/DDBJ databases">
        <title>Complete genome sequence of Actinoalloteichus fjordicus DSM 46855 (=ADI127-17), type strain of the new species Actinoalloteichus fjordicus.</title>
        <authorList>
            <person name="Ruckert C."/>
            <person name="Nouioui I."/>
            <person name="Willmese J."/>
            <person name="van Wezel G."/>
            <person name="Klenk H.-P."/>
            <person name="Kalinowski J."/>
            <person name="Zotchev S.B."/>
        </authorList>
    </citation>
    <scope>NUCLEOTIDE SEQUENCE [LARGE SCALE GENOMIC DNA]</scope>
    <source>
        <strain evidence="3">ADI127-7</strain>
    </source>
</reference>
<proteinExistence type="predicted"/>
<evidence type="ECO:0000313" key="2">
    <source>
        <dbReference type="EMBL" id="APU16112.1"/>
    </source>
</evidence>
<evidence type="ECO:0000256" key="1">
    <source>
        <dbReference type="SAM" id="Phobius"/>
    </source>
</evidence>
<feature type="transmembrane region" description="Helical" evidence="1">
    <location>
        <begin position="6"/>
        <end position="29"/>
    </location>
</feature>
<keyword evidence="3" id="KW-1185">Reference proteome</keyword>
<dbReference type="Proteomes" id="UP000185511">
    <property type="component" value="Chromosome"/>
</dbReference>
<sequence length="235" mass="24979">MTTALALGLIGLALVDSTSIGTLFIPIWLLLAPGRVRLGRFAVYLGTVVLFYFAAGLFIMLGADAALSLLDTLLAGIDQTVLRSVQLAAGIILLILSFRMTSKRRQEKGPGRITRWRERALTEEGHAPSLISLALAAAGMELATMLPYLAAIGLIVTSGIGWGGITISLAVYCLVMVLPAVVLVVARLLAHERIDPLLQRMNAWMTKNGNETMSWIVGIAGVLIALNAVEALFGG</sequence>
<feature type="transmembrane region" description="Helical" evidence="1">
    <location>
        <begin position="81"/>
        <end position="98"/>
    </location>
</feature>
<dbReference type="AlphaFoldDB" id="A0AAC9LG27"/>
<protein>
    <submittedName>
        <fullName evidence="2">DUF2910 family protein</fullName>
    </submittedName>
</protein>
<name>A0AAC9LG27_9PSEU</name>
<dbReference type="KEGG" id="acad:UA74_20435"/>
<gene>
    <name evidence="2" type="ORF">UA74_20435</name>
</gene>
<dbReference type="EMBL" id="CP016076">
    <property type="protein sequence ID" value="APU16112.1"/>
    <property type="molecule type" value="Genomic_DNA"/>
</dbReference>
<feature type="transmembrane region" description="Helical" evidence="1">
    <location>
        <begin position="211"/>
        <end position="233"/>
    </location>
</feature>
<dbReference type="InterPro" id="IPR021315">
    <property type="entry name" value="Gap/Sap"/>
</dbReference>